<evidence type="ECO:0000313" key="3">
    <source>
        <dbReference type="Proteomes" id="UP001439008"/>
    </source>
</evidence>
<dbReference type="EMBL" id="JBDODL010000514">
    <property type="protein sequence ID" value="MES1920105.1"/>
    <property type="molecule type" value="Genomic_DNA"/>
</dbReference>
<evidence type="ECO:0000313" key="2">
    <source>
        <dbReference type="EMBL" id="MES1920105.1"/>
    </source>
</evidence>
<dbReference type="Proteomes" id="UP001439008">
    <property type="component" value="Unassembled WGS sequence"/>
</dbReference>
<gene>
    <name evidence="2" type="ORF">MHBO_001822</name>
</gene>
<name>A0ABV2AKA8_9EUKA</name>
<dbReference type="Pfam" id="PF01926">
    <property type="entry name" value="MMR_HSR1"/>
    <property type="match status" value="1"/>
</dbReference>
<dbReference type="InterPro" id="IPR006073">
    <property type="entry name" value="GTP-bd"/>
</dbReference>
<dbReference type="PANTHER" id="PTHR43834:SF6">
    <property type="entry name" value="GTPASE DER"/>
    <property type="match status" value="1"/>
</dbReference>
<dbReference type="InterPro" id="IPR027417">
    <property type="entry name" value="P-loop_NTPase"/>
</dbReference>
<dbReference type="PANTHER" id="PTHR43834">
    <property type="entry name" value="GTPASE DER"/>
    <property type="match status" value="1"/>
</dbReference>
<keyword evidence="3" id="KW-1185">Reference proteome</keyword>
<sequence length="298" mass="33815">MGEPTYVSAKHNEGMADLYKTLQPKIDKINQSEKIYNIVDAFDLNKFSQMVKEKDPLLKSDKNKSLQFAIIGRPNVGKSTLANAILKNSDISEQRTEFSREDRVVTSPVPGTTRDSISINLVFRNRFFKLIDTAGLVGPGRMSWKSLEREVSASMDDTLKSVQFANVVCLVLNIGENTIAQLRKIEKINKNDIAKAIFSKKDHSIANKILEEGRSLLLAINKIDKIPNLKKIPTAEKIVKQTKDFVVEKMKSFAGRIDVVGISAKQNLNICQLLDNVLAIYFRLNFYHWLNFYTNFRN</sequence>
<comment type="caution">
    <text evidence="2">The sequence shown here is derived from an EMBL/GenBank/DDBJ whole genome shotgun (WGS) entry which is preliminary data.</text>
</comment>
<dbReference type="Gene3D" id="3.40.50.300">
    <property type="entry name" value="P-loop containing nucleotide triphosphate hydrolases"/>
    <property type="match status" value="1"/>
</dbReference>
<dbReference type="SUPFAM" id="SSF52540">
    <property type="entry name" value="P-loop containing nucleoside triphosphate hydrolases"/>
    <property type="match status" value="1"/>
</dbReference>
<protein>
    <recommendedName>
        <fullName evidence="1">G domain-containing protein</fullName>
    </recommendedName>
</protein>
<feature type="domain" description="G" evidence="1">
    <location>
        <begin position="68"/>
        <end position="191"/>
    </location>
</feature>
<accession>A0ABV2AKA8</accession>
<reference evidence="2 3" key="1">
    <citation type="journal article" date="2024" name="BMC Biol.">
        <title>Comparative genomics of Ascetosporea gives new insight into the evolutionary basis for animal parasitism in Rhizaria.</title>
        <authorList>
            <person name="Hiltunen Thoren M."/>
            <person name="Onut-Brannstrom I."/>
            <person name="Alfjorden A."/>
            <person name="Peckova H."/>
            <person name="Swords F."/>
            <person name="Hooper C."/>
            <person name="Holzer A.S."/>
            <person name="Bass D."/>
            <person name="Burki F."/>
        </authorList>
    </citation>
    <scope>NUCLEOTIDE SEQUENCE [LARGE SCALE GENOMIC DNA]</scope>
    <source>
        <strain evidence="2">20-A016</strain>
    </source>
</reference>
<proteinExistence type="predicted"/>
<evidence type="ECO:0000259" key="1">
    <source>
        <dbReference type="Pfam" id="PF01926"/>
    </source>
</evidence>
<organism evidence="2 3">
    <name type="scientific">Bonamia ostreae</name>
    <dbReference type="NCBI Taxonomy" id="126728"/>
    <lineage>
        <taxon>Eukaryota</taxon>
        <taxon>Sar</taxon>
        <taxon>Rhizaria</taxon>
        <taxon>Endomyxa</taxon>
        <taxon>Ascetosporea</taxon>
        <taxon>Haplosporida</taxon>
        <taxon>Bonamia</taxon>
    </lineage>
</organism>